<evidence type="ECO:0000256" key="2">
    <source>
        <dbReference type="ARBA" id="ARBA00022679"/>
    </source>
</evidence>
<sequence length="332" mass="37654">MQAPVPHDDHMFELFLSPLVLPAVGACIKLGIFEIIAKEPGRTFDQLLDATKVPYRALNALLPIVTVRRYIDVRGGKYYITDLARSFLLQQSSYYWGGMLTSYLDDRLMSYIEADKTKTERPGTVAWKSFNQDEEKSRQRTLAFHNHSVPASIGVATHHDWSTSRNILDVAGGSGCYSIHVAERHPHLKATVCDLPNVIKVTEELMKKSEARDRLGVTSFDMMKSEWPQGYDTHFMSNIFHDWDDDLNLDLAERSFRSLPTGGKLLLHEMLLSDDKSGPLIAAGFNLHMYVYTEGKQYTLPELEVLLKKAGFSRVTATQTWCDFFVITAEKL</sequence>
<dbReference type="InterPro" id="IPR036390">
    <property type="entry name" value="WH_DNA-bd_sf"/>
</dbReference>
<reference evidence="6 7" key="1">
    <citation type="journal article" date="2018" name="Genome Biol. Evol.">
        <title>Multiple Roots of Fruiting Body Formation in Amoebozoa.</title>
        <authorList>
            <person name="Hillmann F."/>
            <person name="Forbes G."/>
            <person name="Novohradska S."/>
            <person name="Ferling I."/>
            <person name="Riege K."/>
            <person name="Groth M."/>
            <person name="Westermann M."/>
            <person name="Marz M."/>
            <person name="Spaller T."/>
            <person name="Winckler T."/>
            <person name="Schaap P."/>
            <person name="Glockner G."/>
        </authorList>
    </citation>
    <scope>NUCLEOTIDE SEQUENCE [LARGE SCALE GENOMIC DNA]</scope>
    <source>
        <strain evidence="6 7">Jena</strain>
    </source>
</reference>
<dbReference type="AlphaFoldDB" id="A0A2P6N0H2"/>
<dbReference type="Proteomes" id="UP000241769">
    <property type="component" value="Unassembled WGS sequence"/>
</dbReference>
<keyword evidence="7" id="KW-1185">Reference proteome</keyword>
<evidence type="ECO:0000259" key="5">
    <source>
        <dbReference type="Pfam" id="PF00891"/>
    </source>
</evidence>
<dbReference type="SUPFAM" id="SSF53335">
    <property type="entry name" value="S-adenosyl-L-methionine-dependent methyltransferases"/>
    <property type="match status" value="1"/>
</dbReference>
<dbReference type="Gene3D" id="3.40.50.150">
    <property type="entry name" value="Vaccinia Virus protein VP39"/>
    <property type="match status" value="1"/>
</dbReference>
<evidence type="ECO:0000256" key="1">
    <source>
        <dbReference type="ARBA" id="ARBA00022603"/>
    </source>
</evidence>
<dbReference type="EMBL" id="MDYQ01000264">
    <property type="protein sequence ID" value="PRP77443.1"/>
    <property type="molecule type" value="Genomic_DNA"/>
</dbReference>
<proteinExistence type="predicted"/>
<dbReference type="STRING" id="1890364.A0A2P6N0H2"/>
<evidence type="ECO:0000256" key="4">
    <source>
        <dbReference type="PIRSR" id="PIRSR005739-1"/>
    </source>
</evidence>
<evidence type="ECO:0000256" key="3">
    <source>
        <dbReference type="ARBA" id="ARBA00022691"/>
    </source>
</evidence>
<dbReference type="PANTHER" id="PTHR43712">
    <property type="entry name" value="PUTATIVE (AFU_ORTHOLOGUE AFUA_4G14580)-RELATED"/>
    <property type="match status" value="1"/>
</dbReference>
<dbReference type="Pfam" id="PF00891">
    <property type="entry name" value="Methyltransf_2"/>
    <property type="match status" value="1"/>
</dbReference>
<comment type="caution">
    <text evidence="6">The sequence shown here is derived from an EMBL/GenBank/DDBJ whole genome shotgun (WGS) entry which is preliminary data.</text>
</comment>
<accession>A0A2P6N0H2</accession>
<dbReference type="GO" id="GO:0032259">
    <property type="term" value="P:methylation"/>
    <property type="evidence" value="ECO:0007669"/>
    <property type="project" value="UniProtKB-KW"/>
</dbReference>
<organism evidence="6 7">
    <name type="scientific">Planoprotostelium fungivorum</name>
    <dbReference type="NCBI Taxonomy" id="1890364"/>
    <lineage>
        <taxon>Eukaryota</taxon>
        <taxon>Amoebozoa</taxon>
        <taxon>Evosea</taxon>
        <taxon>Variosea</taxon>
        <taxon>Cavosteliida</taxon>
        <taxon>Cavosteliaceae</taxon>
        <taxon>Planoprotostelium</taxon>
    </lineage>
</organism>
<name>A0A2P6N0H2_9EUKA</name>
<dbReference type="SUPFAM" id="SSF46785">
    <property type="entry name" value="Winged helix' DNA-binding domain"/>
    <property type="match status" value="1"/>
</dbReference>
<dbReference type="OrthoDB" id="1606438at2759"/>
<evidence type="ECO:0000313" key="6">
    <source>
        <dbReference type="EMBL" id="PRP77443.1"/>
    </source>
</evidence>
<feature type="domain" description="O-methyltransferase C-terminal" evidence="5">
    <location>
        <begin position="123"/>
        <end position="313"/>
    </location>
</feature>
<dbReference type="InParanoid" id="A0A2P6N0H2"/>
<keyword evidence="3" id="KW-0949">S-adenosyl-L-methionine</keyword>
<dbReference type="InterPro" id="IPR029063">
    <property type="entry name" value="SAM-dependent_MTases_sf"/>
</dbReference>
<gene>
    <name evidence="6" type="ORF">PROFUN_14331</name>
</gene>
<dbReference type="PROSITE" id="PS51683">
    <property type="entry name" value="SAM_OMT_II"/>
    <property type="match status" value="1"/>
</dbReference>
<keyword evidence="1 6" id="KW-0489">Methyltransferase</keyword>
<keyword evidence="2 6" id="KW-0808">Transferase</keyword>
<dbReference type="InterPro" id="IPR016461">
    <property type="entry name" value="COMT-like"/>
</dbReference>
<protein>
    <submittedName>
        <fullName evidence="6">O-methyltransferase</fullName>
    </submittedName>
</protein>
<feature type="active site" description="Proton acceptor" evidence="4">
    <location>
        <position position="241"/>
    </location>
</feature>
<dbReference type="InterPro" id="IPR036388">
    <property type="entry name" value="WH-like_DNA-bd_sf"/>
</dbReference>
<evidence type="ECO:0000313" key="7">
    <source>
        <dbReference type="Proteomes" id="UP000241769"/>
    </source>
</evidence>
<dbReference type="GO" id="GO:0008171">
    <property type="term" value="F:O-methyltransferase activity"/>
    <property type="evidence" value="ECO:0007669"/>
    <property type="project" value="InterPro"/>
</dbReference>
<dbReference type="FunCoup" id="A0A2P6N0H2">
    <property type="interactions" value="1"/>
</dbReference>
<dbReference type="PANTHER" id="PTHR43712:SF2">
    <property type="entry name" value="O-METHYLTRANSFERASE CICE"/>
    <property type="match status" value="1"/>
</dbReference>
<dbReference type="Gene3D" id="1.10.10.10">
    <property type="entry name" value="Winged helix-like DNA-binding domain superfamily/Winged helix DNA-binding domain"/>
    <property type="match status" value="1"/>
</dbReference>
<dbReference type="PIRSF" id="PIRSF005739">
    <property type="entry name" value="O-mtase"/>
    <property type="match status" value="1"/>
</dbReference>
<dbReference type="InterPro" id="IPR001077">
    <property type="entry name" value="COMT_C"/>
</dbReference>